<evidence type="ECO:0000256" key="1">
    <source>
        <dbReference type="ARBA" id="ARBA00004442"/>
    </source>
</evidence>
<dbReference type="SUPFAM" id="SSF48452">
    <property type="entry name" value="TPR-like"/>
    <property type="match status" value="1"/>
</dbReference>
<name>A0A1V9EA28_9BACT</name>
<dbReference type="InterPro" id="IPR012944">
    <property type="entry name" value="SusD_RagB_dom"/>
</dbReference>
<comment type="similarity">
    <text evidence="2">Belongs to the SusD family.</text>
</comment>
<sequence>MQRYITILYHLLFAGLLLTGFTACNKLLEVPPPPNELGIDQAFGDSASAVAAVSGIYNQMGSNGYFQCGGLSFFTARSADDVICRQILDYFALDSLLYTDTEIDYMWDEGFTCLLTANTCIRALQSTTRLSTPLQHQLLGETLFCRAFINFLLVNIWGDAVPLVTTPDLQANRNAKSVPRQQVYDQILADLLQARELLTNAYPGKSRARPNRMAANALLARVYLYQNRYADAIDQATSVIASNLYLPLPTPVSAFLKDSPEAIWQLMPSVGSGVSGAVADVVLYQRSATSLTPQLLAAFEPGDLRRQAWVVNNVFSGSTYTTANKYKDKGATGNTNPTEYYIIFRLAEQYLIRAEAHVRLGETQAAIDDLNVVRARAGLPALLTTLTQQECMSAVEHERQVELFSEWGHRWLDLRRWPGINNPNITRADEVLGAIKRDWQPTDQWYPVPRSELQANQFLVQNPGYPIK</sequence>
<protein>
    <recommendedName>
        <fullName evidence="10">Carbohydrate-binding protein SusD</fullName>
    </recommendedName>
</protein>
<dbReference type="Proteomes" id="UP000192610">
    <property type="component" value="Unassembled WGS sequence"/>
</dbReference>
<comment type="caution">
    <text evidence="8">The sequence shown here is derived from an EMBL/GenBank/DDBJ whole genome shotgun (WGS) entry which is preliminary data.</text>
</comment>
<gene>
    <name evidence="8" type="ORF">A4H97_12375</name>
</gene>
<keyword evidence="5" id="KW-0998">Cell outer membrane</keyword>
<evidence type="ECO:0000256" key="5">
    <source>
        <dbReference type="ARBA" id="ARBA00023237"/>
    </source>
</evidence>
<dbReference type="PROSITE" id="PS51257">
    <property type="entry name" value="PROKAR_LIPOPROTEIN"/>
    <property type="match status" value="1"/>
</dbReference>
<dbReference type="RefSeq" id="WP_081203353.1">
    <property type="nucleotide sequence ID" value="NZ_FOCZ01000005.1"/>
</dbReference>
<evidence type="ECO:0008006" key="10">
    <source>
        <dbReference type="Google" id="ProtNLM"/>
    </source>
</evidence>
<keyword evidence="9" id="KW-1185">Reference proteome</keyword>
<keyword evidence="4" id="KW-0472">Membrane</keyword>
<dbReference type="STRING" id="354355.SAMN05660816_03143"/>
<evidence type="ECO:0000256" key="3">
    <source>
        <dbReference type="ARBA" id="ARBA00022729"/>
    </source>
</evidence>
<evidence type="ECO:0000259" key="6">
    <source>
        <dbReference type="Pfam" id="PF07980"/>
    </source>
</evidence>
<dbReference type="OrthoDB" id="625727at2"/>
<dbReference type="GO" id="GO:0009279">
    <property type="term" value="C:cell outer membrane"/>
    <property type="evidence" value="ECO:0007669"/>
    <property type="project" value="UniProtKB-SubCell"/>
</dbReference>
<reference evidence="9" key="1">
    <citation type="submission" date="2016-04" db="EMBL/GenBank/DDBJ databases">
        <authorList>
            <person name="Chen L."/>
            <person name="Zhuang W."/>
            <person name="Wang G."/>
        </authorList>
    </citation>
    <scope>NUCLEOTIDE SEQUENCE [LARGE SCALE GENOMIC DNA]</scope>
    <source>
        <strain evidence="9">17621</strain>
    </source>
</reference>
<dbReference type="InterPro" id="IPR011990">
    <property type="entry name" value="TPR-like_helical_dom_sf"/>
</dbReference>
<dbReference type="EMBL" id="LVXG01000056">
    <property type="protein sequence ID" value="OQP42941.1"/>
    <property type="molecule type" value="Genomic_DNA"/>
</dbReference>
<dbReference type="Gene3D" id="1.25.40.390">
    <property type="match status" value="1"/>
</dbReference>
<dbReference type="AlphaFoldDB" id="A0A1V9EA28"/>
<dbReference type="InterPro" id="IPR033985">
    <property type="entry name" value="SusD-like_N"/>
</dbReference>
<keyword evidence="3" id="KW-0732">Signal</keyword>
<evidence type="ECO:0000259" key="7">
    <source>
        <dbReference type="Pfam" id="PF14322"/>
    </source>
</evidence>
<feature type="domain" description="RagB/SusD" evidence="6">
    <location>
        <begin position="321"/>
        <end position="465"/>
    </location>
</feature>
<comment type="subcellular location">
    <subcellularLocation>
        <location evidence="1">Cell outer membrane</location>
    </subcellularLocation>
</comment>
<dbReference type="Pfam" id="PF07980">
    <property type="entry name" value="SusD_RagB"/>
    <property type="match status" value="1"/>
</dbReference>
<dbReference type="Pfam" id="PF14322">
    <property type="entry name" value="SusD-like_3"/>
    <property type="match status" value="1"/>
</dbReference>
<accession>A0A1V9EA28</accession>
<feature type="domain" description="SusD-like N-terminal" evidence="7">
    <location>
        <begin position="92"/>
        <end position="224"/>
    </location>
</feature>
<evidence type="ECO:0000256" key="2">
    <source>
        <dbReference type="ARBA" id="ARBA00006275"/>
    </source>
</evidence>
<evidence type="ECO:0000256" key="4">
    <source>
        <dbReference type="ARBA" id="ARBA00023136"/>
    </source>
</evidence>
<organism evidence="8 9">
    <name type="scientific">Niastella yeongjuensis</name>
    <dbReference type="NCBI Taxonomy" id="354355"/>
    <lineage>
        <taxon>Bacteria</taxon>
        <taxon>Pseudomonadati</taxon>
        <taxon>Bacteroidota</taxon>
        <taxon>Chitinophagia</taxon>
        <taxon>Chitinophagales</taxon>
        <taxon>Chitinophagaceae</taxon>
        <taxon>Niastella</taxon>
    </lineage>
</organism>
<dbReference type="CDD" id="cd08977">
    <property type="entry name" value="SusD"/>
    <property type="match status" value="1"/>
</dbReference>
<evidence type="ECO:0000313" key="9">
    <source>
        <dbReference type="Proteomes" id="UP000192610"/>
    </source>
</evidence>
<proteinExistence type="inferred from homology"/>
<evidence type="ECO:0000313" key="8">
    <source>
        <dbReference type="EMBL" id="OQP42941.1"/>
    </source>
</evidence>